<organism evidence="1 2">
    <name type="scientific">Diploptera punctata</name>
    <name type="common">Pacific beetle cockroach</name>
    <dbReference type="NCBI Taxonomy" id="6984"/>
    <lineage>
        <taxon>Eukaryota</taxon>
        <taxon>Metazoa</taxon>
        <taxon>Ecdysozoa</taxon>
        <taxon>Arthropoda</taxon>
        <taxon>Hexapoda</taxon>
        <taxon>Insecta</taxon>
        <taxon>Pterygota</taxon>
        <taxon>Neoptera</taxon>
        <taxon>Polyneoptera</taxon>
        <taxon>Dictyoptera</taxon>
        <taxon>Blattodea</taxon>
        <taxon>Blaberoidea</taxon>
        <taxon>Blaberidae</taxon>
        <taxon>Diplopterinae</taxon>
        <taxon>Diploptera</taxon>
    </lineage>
</organism>
<feature type="non-terminal residue" evidence="1">
    <location>
        <position position="1"/>
    </location>
</feature>
<sequence>RECSVGGETVEVPTSIWDGITGEDWQPLEQQLGLLVSGFLDVAIALVIEEGDPLVAQLEFQMLNLPQLHHYAFSSLRIPVKRGRPD</sequence>
<comment type="caution">
    <text evidence="1">The sequence shown here is derived from an EMBL/GenBank/DDBJ whole genome shotgun (WGS) entry which is preliminary data.</text>
</comment>
<name>A0AAD8AJS8_DIPPU</name>
<keyword evidence="2" id="KW-1185">Reference proteome</keyword>
<reference evidence="1" key="2">
    <citation type="submission" date="2023-05" db="EMBL/GenBank/DDBJ databases">
        <authorList>
            <person name="Fouks B."/>
        </authorList>
    </citation>
    <scope>NUCLEOTIDE SEQUENCE</scope>
    <source>
        <strain evidence="1">Stay&amp;Tobe</strain>
        <tissue evidence="1">Testes</tissue>
    </source>
</reference>
<proteinExistence type="predicted"/>
<accession>A0AAD8AJS8</accession>
<reference evidence="1" key="1">
    <citation type="journal article" date="2023" name="IScience">
        <title>Live-bearing cockroach genome reveals convergent evolutionary mechanisms linked to viviparity in insects and beyond.</title>
        <authorList>
            <person name="Fouks B."/>
            <person name="Harrison M.C."/>
            <person name="Mikhailova A.A."/>
            <person name="Marchal E."/>
            <person name="English S."/>
            <person name="Carruthers M."/>
            <person name="Jennings E.C."/>
            <person name="Chiamaka E.L."/>
            <person name="Frigard R.A."/>
            <person name="Pippel M."/>
            <person name="Attardo G.M."/>
            <person name="Benoit J.B."/>
            <person name="Bornberg-Bauer E."/>
            <person name="Tobe S.S."/>
        </authorList>
    </citation>
    <scope>NUCLEOTIDE SEQUENCE</scope>
    <source>
        <strain evidence="1">Stay&amp;Tobe</strain>
    </source>
</reference>
<evidence type="ECO:0000313" key="1">
    <source>
        <dbReference type="EMBL" id="KAJ9600474.1"/>
    </source>
</evidence>
<evidence type="ECO:0000313" key="2">
    <source>
        <dbReference type="Proteomes" id="UP001233999"/>
    </source>
</evidence>
<dbReference type="Proteomes" id="UP001233999">
    <property type="component" value="Unassembled WGS sequence"/>
</dbReference>
<gene>
    <name evidence="1" type="ORF">L9F63_009244</name>
</gene>
<dbReference type="AlphaFoldDB" id="A0AAD8AJS8"/>
<feature type="non-terminal residue" evidence="1">
    <location>
        <position position="86"/>
    </location>
</feature>
<dbReference type="EMBL" id="JASPKZ010000419">
    <property type="protein sequence ID" value="KAJ9600474.1"/>
    <property type="molecule type" value="Genomic_DNA"/>
</dbReference>
<protein>
    <submittedName>
        <fullName evidence="1">Uncharacterized protein</fullName>
    </submittedName>
</protein>